<keyword evidence="2" id="KW-1185">Reference proteome</keyword>
<dbReference type="EMBL" id="BCNO01000002">
    <property type="protein sequence ID" value="GAQ95212.1"/>
    <property type="molecule type" value="Genomic_DNA"/>
</dbReference>
<evidence type="ECO:0000313" key="2">
    <source>
        <dbReference type="Proteomes" id="UP000054976"/>
    </source>
</evidence>
<comment type="caution">
    <text evidence="1">The sequence shown here is derived from an EMBL/GenBank/DDBJ whole genome shotgun (WGS) entry which is preliminary data.</text>
</comment>
<dbReference type="OrthoDB" id="9800443at2"/>
<evidence type="ECO:0000313" key="1">
    <source>
        <dbReference type="EMBL" id="GAQ95212.1"/>
    </source>
</evidence>
<gene>
    <name evidence="1" type="ORF">TAGGR_299</name>
</gene>
<evidence type="ECO:0008006" key="3">
    <source>
        <dbReference type="Google" id="ProtNLM"/>
    </source>
</evidence>
<accession>A0A0U9HQA2</accession>
<sequence>MECKVERNKKICTCSYEPCEKKGICCECLHYHRKRGELPACYFTPEVEATYDRSIKRFISMYQGKK</sequence>
<dbReference type="AlphaFoldDB" id="A0A0U9HQA2"/>
<name>A0A0U9HQA2_9BACT</name>
<organism evidence="1 2">
    <name type="scientific">Thermodesulfovibrio aggregans</name>
    <dbReference type="NCBI Taxonomy" id="86166"/>
    <lineage>
        <taxon>Bacteria</taxon>
        <taxon>Pseudomonadati</taxon>
        <taxon>Nitrospirota</taxon>
        <taxon>Thermodesulfovibrionia</taxon>
        <taxon>Thermodesulfovibrionales</taxon>
        <taxon>Thermodesulfovibrionaceae</taxon>
        <taxon>Thermodesulfovibrio</taxon>
    </lineage>
</organism>
<dbReference type="Pfam" id="PF20095">
    <property type="entry name" value="DUF6485"/>
    <property type="match status" value="1"/>
</dbReference>
<dbReference type="STRING" id="86166.TAGGR_299"/>
<protein>
    <recommendedName>
        <fullName evidence="3">Cytosolic protein</fullName>
    </recommendedName>
</protein>
<reference evidence="2" key="1">
    <citation type="submission" date="2016-01" db="EMBL/GenBank/DDBJ databases">
        <title>Draft genome sequence of Thermodesulfovibrio aggregans strain TGE-P1.</title>
        <authorList>
            <person name="Sekiguchi Y."/>
            <person name="Ohashi A."/>
            <person name="Matsuura N."/>
            <person name="Tourlousse M.D."/>
        </authorList>
    </citation>
    <scope>NUCLEOTIDE SEQUENCE [LARGE SCALE GENOMIC DNA]</scope>
    <source>
        <strain evidence="2">TGE-P1</strain>
    </source>
</reference>
<proteinExistence type="predicted"/>
<dbReference type="RefSeq" id="WP_059176658.1">
    <property type="nucleotide sequence ID" value="NZ_BCNO01000002.1"/>
</dbReference>
<dbReference type="Proteomes" id="UP000054976">
    <property type="component" value="Unassembled WGS sequence"/>
</dbReference>